<feature type="binding site" evidence="10">
    <location>
        <begin position="335"/>
        <end position="338"/>
    </location>
    <ligand>
        <name>GTP</name>
        <dbReference type="ChEBI" id="CHEBI:37565"/>
    </ligand>
</feature>
<proteinExistence type="inferred from homology"/>
<feature type="region of interest" description="Disordered" evidence="11">
    <location>
        <begin position="1"/>
        <end position="61"/>
    </location>
</feature>
<dbReference type="NCBIfam" id="TIGR00064">
    <property type="entry name" value="ftsY"/>
    <property type="match status" value="1"/>
</dbReference>
<evidence type="ECO:0000256" key="4">
    <source>
        <dbReference type="ARBA" id="ARBA00022801"/>
    </source>
</evidence>
<keyword evidence="6 10" id="KW-0472">Membrane</keyword>
<keyword evidence="2 10" id="KW-0963">Cytoplasm</keyword>
<keyword evidence="3 10" id="KW-0547">Nucleotide-binding</keyword>
<dbReference type="PROSITE" id="PS00300">
    <property type="entry name" value="SRP54"/>
    <property type="match status" value="1"/>
</dbReference>
<evidence type="ECO:0000256" key="10">
    <source>
        <dbReference type="HAMAP-Rule" id="MF_00920"/>
    </source>
</evidence>
<keyword evidence="7 10" id="KW-0675">Receptor</keyword>
<comment type="catalytic activity">
    <reaction evidence="8 10">
        <text>GTP + H2O = GDP + phosphate + H(+)</text>
        <dbReference type="Rhea" id="RHEA:19669"/>
        <dbReference type="ChEBI" id="CHEBI:15377"/>
        <dbReference type="ChEBI" id="CHEBI:15378"/>
        <dbReference type="ChEBI" id="CHEBI:37565"/>
        <dbReference type="ChEBI" id="CHEBI:43474"/>
        <dbReference type="ChEBI" id="CHEBI:58189"/>
        <dbReference type="EC" id="3.6.5.4"/>
    </reaction>
</comment>
<dbReference type="InterPro" id="IPR004390">
    <property type="entry name" value="SR_rcpt_FtsY"/>
</dbReference>
<dbReference type="STRING" id="1918946.VPAL9027_03118"/>
<evidence type="ECO:0000256" key="3">
    <source>
        <dbReference type="ARBA" id="ARBA00022741"/>
    </source>
</evidence>
<dbReference type="InterPro" id="IPR003593">
    <property type="entry name" value="AAA+_ATPase"/>
</dbReference>
<dbReference type="GO" id="GO:0003924">
    <property type="term" value="F:GTPase activity"/>
    <property type="evidence" value="ECO:0007669"/>
    <property type="project" value="UniProtKB-UniRule"/>
</dbReference>
<comment type="subcellular location">
    <subcellularLocation>
        <location evidence="10">Cell membrane</location>
        <topology evidence="10">Peripheral membrane protein</topology>
        <orientation evidence="10">Cytoplasmic side</orientation>
    </subcellularLocation>
    <subcellularLocation>
        <location evidence="10">Cytoplasm</location>
    </subcellularLocation>
</comment>
<dbReference type="AlphaFoldDB" id="A0A1R4B850"/>
<dbReference type="SMART" id="SM00962">
    <property type="entry name" value="SRP54"/>
    <property type="match status" value="1"/>
</dbReference>
<name>A0A1R4B850_9VIBR</name>
<keyword evidence="14" id="KW-1185">Reference proteome</keyword>
<dbReference type="InterPro" id="IPR000897">
    <property type="entry name" value="SRP54_GTPase_dom"/>
</dbReference>
<reference evidence="13 14" key="1">
    <citation type="submission" date="2017-02" db="EMBL/GenBank/DDBJ databases">
        <authorList>
            <person name="Peterson S.W."/>
        </authorList>
    </citation>
    <scope>NUCLEOTIDE SEQUENCE [LARGE SCALE GENOMIC DNA]</scope>
    <source>
        <strain evidence="13 14">CECT 9027</strain>
    </source>
</reference>
<comment type="similarity">
    <text evidence="10">Belongs to the GTP-binding SRP family. FtsY subfamily.</text>
</comment>
<dbReference type="SUPFAM" id="SSF47364">
    <property type="entry name" value="Domain of the SRP/SRP receptor G-proteins"/>
    <property type="match status" value="1"/>
</dbReference>
<dbReference type="PANTHER" id="PTHR43134:SF1">
    <property type="entry name" value="SIGNAL RECOGNITION PARTICLE RECEPTOR SUBUNIT ALPHA"/>
    <property type="match status" value="1"/>
</dbReference>
<dbReference type="Gene3D" id="1.20.120.140">
    <property type="entry name" value="Signal recognition particle SRP54, nucleotide-binding domain"/>
    <property type="match status" value="1"/>
</dbReference>
<dbReference type="CDD" id="cd17874">
    <property type="entry name" value="FtsY"/>
    <property type="match status" value="1"/>
</dbReference>
<evidence type="ECO:0000256" key="2">
    <source>
        <dbReference type="ARBA" id="ARBA00022490"/>
    </source>
</evidence>
<dbReference type="Gene3D" id="3.40.50.300">
    <property type="entry name" value="P-loop containing nucleotide triphosphate hydrolases"/>
    <property type="match status" value="1"/>
</dbReference>
<evidence type="ECO:0000256" key="8">
    <source>
        <dbReference type="ARBA" id="ARBA00048027"/>
    </source>
</evidence>
<sequence>MTEKKKRGLLSWLGFGDDETSQTNNEKEIKNQAETVAQPEPSVESQETETETETETTSNDDKAQVLEPVLETIQEQEKPTESFFARLKRSLSRTKANIGSGFFGLFKGKKIDEDLFEELEEQLLIADVGMETTTKIINSLTEKATRQQLKDGEALYDLLKEEMREILATVEQPLPVDTTKAPYVILMVGVNGVGKTTTIGKLAKQFQQEGKSVMLAAGDTFRAAAVEQLQVWGQRNNVPVVAQHTGADSASVIYDAIEAAKARGIDVVIADTAGRLQNKANLMEELRKIVRVMKKIDDAAPHEIMLTLDAGTGQNAISQAKLFTEAAPLTGITLTKLDGTAKGGVIFSLADQFKIPIRYIGVGEGIDDLRPFETQQFIDALFSRDD</sequence>
<feature type="binding site" evidence="10">
    <location>
        <begin position="271"/>
        <end position="275"/>
    </location>
    <ligand>
        <name>GTP</name>
        <dbReference type="ChEBI" id="CHEBI:37565"/>
    </ligand>
</feature>
<evidence type="ECO:0000259" key="12">
    <source>
        <dbReference type="PROSITE" id="PS00300"/>
    </source>
</evidence>
<dbReference type="PANTHER" id="PTHR43134">
    <property type="entry name" value="SIGNAL RECOGNITION PARTICLE RECEPTOR SUBUNIT ALPHA"/>
    <property type="match status" value="1"/>
</dbReference>
<gene>
    <name evidence="10 13" type="primary">ftsY</name>
    <name evidence="13" type="ORF">VPAL9027_03118</name>
</gene>
<dbReference type="InterPro" id="IPR036225">
    <property type="entry name" value="SRP/SRP_N"/>
</dbReference>
<dbReference type="Proteomes" id="UP000189475">
    <property type="component" value="Unassembled WGS sequence"/>
</dbReference>
<comment type="function">
    <text evidence="9 10">Involved in targeting and insertion of nascent membrane proteins into the cytoplasmic membrane. Acts as a receptor for the complex formed by the signal recognition particle (SRP) and the ribosome-nascent chain (RNC). Interaction with SRP-RNC leads to the transfer of the RNC complex to the Sec translocase for insertion into the membrane, the hydrolysis of GTP by both Ffh and FtsY, and the dissociation of the SRP-FtsY complex into the individual components.</text>
</comment>
<dbReference type="InterPro" id="IPR042101">
    <property type="entry name" value="SRP54_N_sf"/>
</dbReference>
<dbReference type="RefSeq" id="WP_077315487.1">
    <property type="nucleotide sequence ID" value="NZ_AP024887.1"/>
</dbReference>
<dbReference type="InterPro" id="IPR013822">
    <property type="entry name" value="Signal_recog_particl_SRP54_hlx"/>
</dbReference>
<evidence type="ECO:0000313" key="13">
    <source>
        <dbReference type="EMBL" id="SJL85095.1"/>
    </source>
</evidence>
<keyword evidence="1 10" id="KW-1003">Cell membrane</keyword>
<dbReference type="EC" id="3.6.5.4" evidence="10"/>
<dbReference type="Pfam" id="PF00448">
    <property type="entry name" value="SRP54"/>
    <property type="match status" value="1"/>
</dbReference>
<dbReference type="GO" id="GO:0005737">
    <property type="term" value="C:cytoplasm"/>
    <property type="evidence" value="ECO:0007669"/>
    <property type="project" value="UniProtKB-SubCell"/>
</dbReference>
<dbReference type="GO" id="GO:0005525">
    <property type="term" value="F:GTP binding"/>
    <property type="evidence" value="ECO:0007669"/>
    <property type="project" value="UniProtKB-UniRule"/>
</dbReference>
<dbReference type="Pfam" id="PF02881">
    <property type="entry name" value="SRP54_N"/>
    <property type="match status" value="1"/>
</dbReference>
<dbReference type="GO" id="GO:0005047">
    <property type="term" value="F:signal recognition particle binding"/>
    <property type="evidence" value="ECO:0007669"/>
    <property type="project" value="TreeGrafter"/>
</dbReference>
<accession>A0A1R4B850</accession>
<evidence type="ECO:0000256" key="9">
    <source>
        <dbReference type="ARBA" id="ARBA00053570"/>
    </source>
</evidence>
<dbReference type="HAMAP" id="MF_00920">
    <property type="entry name" value="FtsY"/>
    <property type="match status" value="1"/>
</dbReference>
<organism evidence="13 14">
    <name type="scientific">Vibrio palustris</name>
    <dbReference type="NCBI Taxonomy" id="1918946"/>
    <lineage>
        <taxon>Bacteria</taxon>
        <taxon>Pseudomonadati</taxon>
        <taxon>Pseudomonadota</taxon>
        <taxon>Gammaproteobacteria</taxon>
        <taxon>Vibrionales</taxon>
        <taxon>Vibrionaceae</taxon>
        <taxon>Vibrio</taxon>
    </lineage>
</organism>
<dbReference type="GO" id="GO:0005886">
    <property type="term" value="C:plasma membrane"/>
    <property type="evidence" value="ECO:0007669"/>
    <property type="project" value="UniProtKB-SubCell"/>
</dbReference>
<feature type="binding site" evidence="10">
    <location>
        <begin position="189"/>
        <end position="196"/>
    </location>
    <ligand>
        <name>GTP</name>
        <dbReference type="ChEBI" id="CHEBI:37565"/>
    </ligand>
</feature>
<protein>
    <recommendedName>
        <fullName evidence="10">Signal recognition particle receptor FtsY</fullName>
        <shortName evidence="10">SRP receptor</shortName>
        <ecNumber evidence="10">3.6.5.4</ecNumber>
    </recommendedName>
</protein>
<dbReference type="SMART" id="SM00963">
    <property type="entry name" value="SRP54_N"/>
    <property type="match status" value="1"/>
</dbReference>
<feature type="domain" description="SRP54-type proteins GTP-binding" evidence="12">
    <location>
        <begin position="356"/>
        <end position="369"/>
    </location>
</feature>
<evidence type="ECO:0000256" key="11">
    <source>
        <dbReference type="SAM" id="MobiDB-lite"/>
    </source>
</evidence>
<evidence type="ECO:0000256" key="7">
    <source>
        <dbReference type="ARBA" id="ARBA00023170"/>
    </source>
</evidence>
<dbReference type="FunFam" id="3.40.50.300:FF:000053">
    <property type="entry name" value="Signal recognition particle receptor FtsY"/>
    <property type="match status" value="1"/>
</dbReference>
<dbReference type="EMBL" id="FUFT01000009">
    <property type="protein sequence ID" value="SJL85095.1"/>
    <property type="molecule type" value="Genomic_DNA"/>
</dbReference>
<dbReference type="InterPro" id="IPR027417">
    <property type="entry name" value="P-loop_NTPase"/>
</dbReference>
<dbReference type="FunFam" id="1.20.120.140:FF:000002">
    <property type="entry name" value="Signal recognition particle receptor FtsY"/>
    <property type="match status" value="1"/>
</dbReference>
<evidence type="ECO:0000256" key="6">
    <source>
        <dbReference type="ARBA" id="ARBA00023136"/>
    </source>
</evidence>
<dbReference type="SMART" id="SM00382">
    <property type="entry name" value="AAA"/>
    <property type="match status" value="1"/>
</dbReference>
<dbReference type="GO" id="GO:0006614">
    <property type="term" value="P:SRP-dependent cotranslational protein targeting to membrane"/>
    <property type="evidence" value="ECO:0007669"/>
    <property type="project" value="InterPro"/>
</dbReference>
<keyword evidence="4 10" id="KW-0378">Hydrolase</keyword>
<dbReference type="OrthoDB" id="9804720at2"/>
<evidence type="ECO:0000256" key="5">
    <source>
        <dbReference type="ARBA" id="ARBA00023134"/>
    </source>
</evidence>
<evidence type="ECO:0000313" key="14">
    <source>
        <dbReference type="Proteomes" id="UP000189475"/>
    </source>
</evidence>
<dbReference type="SUPFAM" id="SSF52540">
    <property type="entry name" value="P-loop containing nucleoside triphosphate hydrolases"/>
    <property type="match status" value="1"/>
</dbReference>
<comment type="subunit">
    <text evidence="10">Part of the signal recognition particle protein translocation system, which is composed of SRP and FtsY. SRP is a ribonucleoprotein composed of Ffh and a 4.5S RNA molecule.</text>
</comment>
<evidence type="ECO:0000256" key="1">
    <source>
        <dbReference type="ARBA" id="ARBA00022475"/>
    </source>
</evidence>
<keyword evidence="5 10" id="KW-0342">GTP-binding</keyword>